<gene>
    <name evidence="2" type="ORF">N8I77_002392</name>
</gene>
<dbReference type="InterPro" id="IPR050872">
    <property type="entry name" value="PPR_P_subfamily"/>
</dbReference>
<accession>A0AAD9STY6</accession>
<dbReference type="Gene3D" id="1.25.40.10">
    <property type="entry name" value="Tetratricopeptide repeat domain"/>
    <property type="match status" value="2"/>
</dbReference>
<evidence type="ECO:0008006" key="4">
    <source>
        <dbReference type="Google" id="ProtNLM"/>
    </source>
</evidence>
<sequence length="820" mass="93699">MRSSLTRNVYQRMLACHGLPSAPASVIPSSFSRPTTLCPHRAVGGHPSRRTFMKMNLFKKPPREVKDSVFEPGFGTFVEFRARSVENVQLPSREELIDAFRTFFDYKVSRKKPLNSTQAFCARLLVTHLQDTTIGPSLAKQDLQKALFAVALPPERGSSKEHIQFATQIYHELNVIKYSGRPTNEKDRFEELNSDDLERYIVVLIRQNATKTAMDTLLGFQDLYPLFDPKRVNQLNVLRYLVLKGLAKEGDEAKLREFADELLESGYGYSPDFHATMASFYGGIDTNGEGDLRTWFEKPIHDNMRPRPDAYMALIKFSTRTKSEPDWLKKALQELCDSNPPKAWWDVILTWAVYQGRDIDHIRRMIDVMVQSNEQDESVRPDARTINGLLTAAIEHDNPLFAERINSLALELGLRPNAITYSLLLEARTAGEDAVGAASAFDDLIHCTPLIGHSIKIINQYIRQLCSASPLDYNQVLNVLSHVERREVELEPDTVVGLCLMFLKNDKAHEVIDTLSLHVKQFSMDDRKVILNSLLKYCLDRSVSTARAWDCYSLLRQFFPETSREERISLMESFFDRKRADMACYIFGHMRAHANDAMRPDLNTYVTCLEGLGACPDAESVQMIHNMFKMDTKIQPTTRLYNAFMIAYTACDDPSQAFDFWRQISMSTEGPSYHSMNIVFRVCQVLPYGDEKAKIIWEKMHRMEIDIPIYVYCSYIVMNAGQGHLDEVKALLSGMRAACGKEPDWYTVAEIFNAFPNAELQKQYREWIAHEFPEIGRPLSKTTKLIKTIRGTDRVPLQVRKLRAAQRSTSTPEGVQKGEP</sequence>
<evidence type="ECO:0000313" key="2">
    <source>
        <dbReference type="EMBL" id="KAK2615654.1"/>
    </source>
</evidence>
<reference evidence="2" key="1">
    <citation type="submission" date="2023-06" db="EMBL/GenBank/DDBJ databases">
        <authorList>
            <person name="Noh H."/>
        </authorList>
    </citation>
    <scope>NUCLEOTIDE SEQUENCE</scope>
    <source>
        <strain evidence="2">DUCC20226</strain>
    </source>
</reference>
<dbReference type="PANTHER" id="PTHR46128">
    <property type="entry name" value="MITOCHONDRIAL GROUP I INTRON SPLICING FACTOR CCM1"/>
    <property type="match status" value="1"/>
</dbReference>
<protein>
    <recommendedName>
        <fullName evidence="4">Complex I intermediate-associated protein 84, mitochondrial</fullName>
    </recommendedName>
</protein>
<dbReference type="Proteomes" id="UP001265746">
    <property type="component" value="Unassembled WGS sequence"/>
</dbReference>
<dbReference type="AlphaFoldDB" id="A0AAD9STY6"/>
<keyword evidence="3" id="KW-1185">Reference proteome</keyword>
<evidence type="ECO:0000313" key="3">
    <source>
        <dbReference type="Proteomes" id="UP001265746"/>
    </source>
</evidence>
<evidence type="ECO:0000256" key="1">
    <source>
        <dbReference type="ARBA" id="ARBA00007626"/>
    </source>
</evidence>
<dbReference type="InterPro" id="IPR002885">
    <property type="entry name" value="PPR_rpt"/>
</dbReference>
<proteinExistence type="inferred from homology"/>
<dbReference type="PANTHER" id="PTHR46128:SF329">
    <property type="entry name" value="MITOCHONDRIAL GROUP I INTRON SPLICING FACTOR DMR1"/>
    <property type="match status" value="1"/>
</dbReference>
<dbReference type="Pfam" id="PF13812">
    <property type="entry name" value="PPR_3"/>
    <property type="match status" value="1"/>
</dbReference>
<name>A0AAD9STY6_PHOAM</name>
<dbReference type="EMBL" id="JAUJFL010000001">
    <property type="protein sequence ID" value="KAK2615654.1"/>
    <property type="molecule type" value="Genomic_DNA"/>
</dbReference>
<dbReference type="InterPro" id="IPR011990">
    <property type="entry name" value="TPR-like_helical_dom_sf"/>
</dbReference>
<comment type="similarity">
    <text evidence="1">Belongs to the PPR family. P subfamily.</text>
</comment>
<comment type="caution">
    <text evidence="2">The sequence shown here is derived from an EMBL/GenBank/DDBJ whole genome shotgun (WGS) entry which is preliminary data.</text>
</comment>
<organism evidence="2 3">
    <name type="scientific">Phomopsis amygdali</name>
    <name type="common">Fusicoccum amygdali</name>
    <dbReference type="NCBI Taxonomy" id="1214568"/>
    <lineage>
        <taxon>Eukaryota</taxon>
        <taxon>Fungi</taxon>
        <taxon>Dikarya</taxon>
        <taxon>Ascomycota</taxon>
        <taxon>Pezizomycotina</taxon>
        <taxon>Sordariomycetes</taxon>
        <taxon>Sordariomycetidae</taxon>
        <taxon>Diaporthales</taxon>
        <taxon>Diaporthaceae</taxon>
        <taxon>Diaporthe</taxon>
    </lineage>
</organism>